<keyword evidence="2" id="KW-0812">Transmembrane</keyword>
<keyword evidence="2" id="KW-1133">Transmembrane helix</keyword>
<feature type="transmembrane region" description="Helical" evidence="2">
    <location>
        <begin position="404"/>
        <end position="424"/>
    </location>
</feature>
<protein>
    <recommendedName>
        <fullName evidence="5">TRP C-terminal domain-containing protein</fullName>
    </recommendedName>
</protein>
<feature type="transmembrane region" description="Helical" evidence="2">
    <location>
        <begin position="254"/>
        <end position="273"/>
    </location>
</feature>
<organism evidence="3 4">
    <name type="scientific">Polyrhizophydium stewartii</name>
    <dbReference type="NCBI Taxonomy" id="2732419"/>
    <lineage>
        <taxon>Eukaryota</taxon>
        <taxon>Fungi</taxon>
        <taxon>Fungi incertae sedis</taxon>
        <taxon>Chytridiomycota</taxon>
        <taxon>Chytridiomycota incertae sedis</taxon>
        <taxon>Chytridiomycetes</taxon>
        <taxon>Rhizophydiales</taxon>
        <taxon>Rhizophydiales incertae sedis</taxon>
        <taxon>Polyrhizophydium</taxon>
    </lineage>
</organism>
<feature type="transmembrane region" description="Helical" evidence="2">
    <location>
        <begin position="113"/>
        <end position="134"/>
    </location>
</feature>
<feature type="compositionally biased region" description="Low complexity" evidence="1">
    <location>
        <begin position="515"/>
        <end position="549"/>
    </location>
</feature>
<evidence type="ECO:0008006" key="5">
    <source>
        <dbReference type="Google" id="ProtNLM"/>
    </source>
</evidence>
<feature type="compositionally biased region" description="Low complexity" evidence="1">
    <location>
        <begin position="11"/>
        <end position="21"/>
    </location>
</feature>
<feature type="compositionally biased region" description="Polar residues" evidence="1">
    <location>
        <begin position="491"/>
        <end position="502"/>
    </location>
</feature>
<comment type="caution">
    <text evidence="3">The sequence shown here is derived from an EMBL/GenBank/DDBJ whole genome shotgun (WGS) entry which is preliminary data.</text>
</comment>
<keyword evidence="4" id="KW-1185">Reference proteome</keyword>
<evidence type="ECO:0000256" key="2">
    <source>
        <dbReference type="SAM" id="Phobius"/>
    </source>
</evidence>
<gene>
    <name evidence="3" type="ORF">HK105_203082</name>
</gene>
<reference evidence="3 4" key="1">
    <citation type="submission" date="2023-09" db="EMBL/GenBank/DDBJ databases">
        <title>Pangenome analysis of Batrachochytrium dendrobatidis and related Chytrids.</title>
        <authorList>
            <person name="Yacoub M.N."/>
            <person name="Stajich J.E."/>
            <person name="James T.Y."/>
        </authorList>
    </citation>
    <scope>NUCLEOTIDE SEQUENCE [LARGE SCALE GENOMIC DNA]</scope>
    <source>
        <strain evidence="3 4">JEL0888</strain>
    </source>
</reference>
<feature type="compositionally biased region" description="Low complexity" evidence="1">
    <location>
        <begin position="636"/>
        <end position="661"/>
    </location>
</feature>
<feature type="transmembrane region" description="Helical" evidence="2">
    <location>
        <begin position="303"/>
        <end position="329"/>
    </location>
</feature>
<accession>A0ABR4ND16</accession>
<keyword evidence="2" id="KW-0472">Membrane</keyword>
<evidence type="ECO:0000313" key="4">
    <source>
        <dbReference type="Proteomes" id="UP001527925"/>
    </source>
</evidence>
<dbReference type="Pfam" id="PF13727">
    <property type="entry name" value="CoA_binding_3"/>
    <property type="match status" value="1"/>
</dbReference>
<evidence type="ECO:0000256" key="1">
    <source>
        <dbReference type="SAM" id="MobiDB-lite"/>
    </source>
</evidence>
<sequence length="661" mass="69123">MPPQPPHDPAPADAAQQQEQRPQPRPQPQPAGAARPPSLQTGARAGGLQAVAARALEWATSPQRNWGRAAVAAAAAQFVLVGLLEVSLMSAVLRFSAAAFGSSAVGFSPFVALYQGLFAVALFFLLIGAVDSYLLRNSLQLIAMAGFQLLTALYSIVQIFELLSFKKCALDYKDIGLDTSLSPQAQLAAAWNLEQSGWQVARHLPIGALPYPTFRTVKRLDNSTFVRIAGTPEPSVIARSIGTNMQLIWSSLSLSYAVVFFMLVFTAACLVVFRKAFDMYGWSIFHAHGADISKRETMRRYHLFIVLLKLNVYFAVGIVVQMLSAIYFARVIDDSLDATSAISGPSASATSRMGSAGITNSSPVDNNLQISRALSATAGTVVFVVSIVYYSLGYYSIKRGSRLLMAAFFVAMALNLVVVLYALFEAIFNDLYYVVRVWLATFAIVQFVLNIATIVSAALCLRDFKNGLPELARAVDTVDIHGNKSIESGLGTASTNGQATETGSQRGDGSGSGPSGRPSAAGRKRPSAPSSRSSSPSRARSGAGAGAAALPDDVDEPGYGVGSSSGAGPSRPVGSYSTVDKASGGAASISSTTHMLLASPSHSSGRLAAAFLSGAGAANDESSFSTAVDDLVARQSGASSNASGSVSASPAPGAKSRMALD</sequence>
<feature type="region of interest" description="Disordered" evidence="1">
    <location>
        <begin position="486"/>
        <end position="585"/>
    </location>
</feature>
<feature type="transmembrane region" description="Helical" evidence="2">
    <location>
        <begin position="141"/>
        <end position="160"/>
    </location>
</feature>
<evidence type="ECO:0000313" key="3">
    <source>
        <dbReference type="EMBL" id="KAL2917417.1"/>
    </source>
</evidence>
<dbReference type="PANTHER" id="PTHR34391:SF1">
    <property type="entry name" value="UPF0658 GOLGI APPARATUS MEMBRANE PROTEIN C1952.10C-RELATED"/>
    <property type="match status" value="1"/>
</dbReference>
<dbReference type="InterPro" id="IPR040410">
    <property type="entry name" value="UPF0658_Golgi"/>
</dbReference>
<feature type="transmembrane region" description="Helical" evidence="2">
    <location>
        <begin position="69"/>
        <end position="93"/>
    </location>
</feature>
<feature type="transmembrane region" description="Helical" evidence="2">
    <location>
        <begin position="373"/>
        <end position="392"/>
    </location>
</feature>
<dbReference type="EMBL" id="JADGIZ020000011">
    <property type="protein sequence ID" value="KAL2917417.1"/>
    <property type="molecule type" value="Genomic_DNA"/>
</dbReference>
<name>A0ABR4ND16_9FUNG</name>
<feature type="region of interest" description="Disordered" evidence="1">
    <location>
        <begin position="635"/>
        <end position="661"/>
    </location>
</feature>
<dbReference type="Proteomes" id="UP001527925">
    <property type="component" value="Unassembled WGS sequence"/>
</dbReference>
<feature type="region of interest" description="Disordered" evidence="1">
    <location>
        <begin position="1"/>
        <end position="39"/>
    </location>
</feature>
<feature type="transmembrane region" description="Helical" evidence="2">
    <location>
        <begin position="436"/>
        <end position="461"/>
    </location>
</feature>
<proteinExistence type="predicted"/>
<dbReference type="PANTHER" id="PTHR34391">
    <property type="entry name" value="UPF0658 GOLGI APPARATUS MEMBRANE PROTEIN C1952.10C-RELATED"/>
    <property type="match status" value="1"/>
</dbReference>